<evidence type="ECO:0000313" key="1">
    <source>
        <dbReference type="EMBL" id="MDX6851345.1"/>
    </source>
</evidence>
<name>A0ABU4S2V5_9GAMM</name>
<proteinExistence type="predicted"/>
<dbReference type="SUPFAM" id="SSF53850">
    <property type="entry name" value="Periplasmic binding protein-like II"/>
    <property type="match status" value="1"/>
</dbReference>
<dbReference type="Gene3D" id="3.40.190.10">
    <property type="entry name" value="Periplasmic binding protein-like II"/>
    <property type="match status" value="2"/>
</dbReference>
<gene>
    <name evidence="1" type="ORF">SCD92_18355</name>
</gene>
<organism evidence="1 2">
    <name type="scientific">Gilvimarinus gilvus</name>
    <dbReference type="NCBI Taxonomy" id="3058038"/>
    <lineage>
        <taxon>Bacteria</taxon>
        <taxon>Pseudomonadati</taxon>
        <taxon>Pseudomonadota</taxon>
        <taxon>Gammaproteobacteria</taxon>
        <taxon>Cellvibrionales</taxon>
        <taxon>Cellvibrionaceae</taxon>
        <taxon>Gilvimarinus</taxon>
    </lineage>
</organism>
<evidence type="ECO:0000313" key="2">
    <source>
        <dbReference type="Proteomes" id="UP001273505"/>
    </source>
</evidence>
<protein>
    <recommendedName>
        <fullName evidence="3">Solute-binding protein family 3/N-terminal domain-containing protein</fullName>
    </recommendedName>
</protein>
<dbReference type="EMBL" id="JAXAFO010000050">
    <property type="protein sequence ID" value="MDX6851345.1"/>
    <property type="molecule type" value="Genomic_DNA"/>
</dbReference>
<comment type="caution">
    <text evidence="1">The sequence shown here is derived from an EMBL/GenBank/DDBJ whole genome shotgun (WGS) entry which is preliminary data.</text>
</comment>
<keyword evidence="2" id="KW-1185">Reference proteome</keyword>
<sequence length="277" mass="30842">MRKDKAGRVQILSMQRALGVVCALVWLVTAARAETSAEPTKPTSLTYLISAFASQPYQVSPPQNGYSGIVTEVLDLVVANSQISVSERVLPYRRLQRGLQEQIFQRWVSYAAPVWLAPEVKALTWVSSTPLFSTSYQLAGLAPNINNPLEAQAQRIIIIDGYRYGGSFSAWVQALGHVLVEAPSHAQALAMLRKDRGDLYVAEDVRIHWEAMRAGIGPDDLALYDFSSIIPDSDVFLIADAGLAEAEKKWLEARLKALQNSGELRRIYDRYLNARFY</sequence>
<reference evidence="1 2" key="1">
    <citation type="submission" date="2023-11" db="EMBL/GenBank/DDBJ databases">
        <title>Gilvimarinus fulvus sp. nov., isolated from the surface of Kelp.</title>
        <authorList>
            <person name="Sun Y.Y."/>
            <person name="Gong Y."/>
            <person name="Du Z.J."/>
        </authorList>
    </citation>
    <scope>NUCLEOTIDE SEQUENCE [LARGE SCALE GENOMIC DNA]</scope>
    <source>
        <strain evidence="1 2">SDUM040013</strain>
    </source>
</reference>
<dbReference type="Proteomes" id="UP001273505">
    <property type="component" value="Unassembled WGS sequence"/>
</dbReference>
<dbReference type="RefSeq" id="WP_302723073.1">
    <property type="nucleotide sequence ID" value="NZ_JAULRU010000577.1"/>
</dbReference>
<accession>A0ABU4S2V5</accession>
<evidence type="ECO:0008006" key="3">
    <source>
        <dbReference type="Google" id="ProtNLM"/>
    </source>
</evidence>